<name>A0AAN4ZQZ2_9BILA</name>
<dbReference type="SMART" id="SM00393">
    <property type="entry name" value="R3H"/>
    <property type="match status" value="1"/>
</dbReference>
<feature type="domain" description="R3H" evidence="3">
    <location>
        <begin position="296"/>
        <end position="359"/>
    </location>
</feature>
<evidence type="ECO:0000256" key="1">
    <source>
        <dbReference type="ARBA" id="ARBA00022553"/>
    </source>
</evidence>
<dbReference type="PANTHER" id="PTHR15672:SF8">
    <property type="entry name" value="PROTEIN ENCORE"/>
    <property type="match status" value="1"/>
</dbReference>
<feature type="compositionally biased region" description="Pro residues" evidence="2">
    <location>
        <begin position="643"/>
        <end position="653"/>
    </location>
</feature>
<evidence type="ECO:0000259" key="3">
    <source>
        <dbReference type="PROSITE" id="PS51061"/>
    </source>
</evidence>
<dbReference type="EMBL" id="BTRK01000003">
    <property type="protein sequence ID" value="GMR42837.1"/>
    <property type="molecule type" value="Genomic_DNA"/>
</dbReference>
<dbReference type="InterPro" id="IPR051937">
    <property type="entry name" value="R3H_domain_containing"/>
</dbReference>
<feature type="region of interest" description="Disordered" evidence="2">
    <location>
        <begin position="426"/>
        <end position="446"/>
    </location>
</feature>
<dbReference type="SUPFAM" id="SSF82708">
    <property type="entry name" value="R3H domain"/>
    <property type="match status" value="1"/>
</dbReference>
<keyword evidence="5" id="KW-1185">Reference proteome</keyword>
<evidence type="ECO:0000256" key="2">
    <source>
        <dbReference type="SAM" id="MobiDB-lite"/>
    </source>
</evidence>
<dbReference type="Proteomes" id="UP001328107">
    <property type="component" value="Unassembled WGS sequence"/>
</dbReference>
<feature type="region of interest" description="Disordered" evidence="2">
    <location>
        <begin position="503"/>
        <end position="557"/>
    </location>
</feature>
<dbReference type="Pfam" id="PF01424">
    <property type="entry name" value="R3H"/>
    <property type="match status" value="1"/>
</dbReference>
<feature type="region of interest" description="Disordered" evidence="2">
    <location>
        <begin position="1"/>
        <end position="180"/>
    </location>
</feature>
<dbReference type="CDD" id="cd02642">
    <property type="entry name" value="R3H_encore_like"/>
    <property type="match status" value="1"/>
</dbReference>
<evidence type="ECO:0000313" key="4">
    <source>
        <dbReference type="EMBL" id="GMR42837.1"/>
    </source>
</evidence>
<feature type="non-terminal residue" evidence="4">
    <location>
        <position position="765"/>
    </location>
</feature>
<dbReference type="PROSITE" id="PS51061">
    <property type="entry name" value="R3H"/>
    <property type="match status" value="1"/>
</dbReference>
<dbReference type="InterPro" id="IPR001374">
    <property type="entry name" value="R3H_dom"/>
</dbReference>
<dbReference type="InterPro" id="IPR036867">
    <property type="entry name" value="R3H_dom_sf"/>
</dbReference>
<comment type="caution">
    <text evidence="4">The sequence shown here is derived from an EMBL/GenBank/DDBJ whole genome shotgun (WGS) entry which is preliminary data.</text>
</comment>
<dbReference type="Gene3D" id="3.30.1370.50">
    <property type="entry name" value="R3H-like domain"/>
    <property type="match status" value="1"/>
</dbReference>
<proteinExistence type="predicted"/>
<evidence type="ECO:0000313" key="5">
    <source>
        <dbReference type="Proteomes" id="UP001328107"/>
    </source>
</evidence>
<protein>
    <recommendedName>
        <fullName evidence="3">R3H domain-containing protein</fullName>
    </recommendedName>
</protein>
<accession>A0AAN4ZQZ2</accession>
<feature type="compositionally biased region" description="Basic and acidic residues" evidence="2">
    <location>
        <begin position="72"/>
        <end position="95"/>
    </location>
</feature>
<dbReference type="AlphaFoldDB" id="A0AAN4ZQZ2"/>
<feature type="compositionally biased region" description="Polar residues" evidence="2">
    <location>
        <begin position="254"/>
        <end position="274"/>
    </location>
</feature>
<keyword evidence="1" id="KW-0597">Phosphoprotein</keyword>
<dbReference type="PANTHER" id="PTHR15672">
    <property type="entry name" value="CAMP-REGULATED PHOSPHOPROTEIN 21 RELATED R3H DOMAIN CONTAINING PROTEIN"/>
    <property type="match status" value="1"/>
</dbReference>
<dbReference type="GO" id="GO:0003676">
    <property type="term" value="F:nucleic acid binding"/>
    <property type="evidence" value="ECO:0007669"/>
    <property type="project" value="UniProtKB-UniRule"/>
</dbReference>
<organism evidence="4 5">
    <name type="scientific">Pristionchus mayeri</name>
    <dbReference type="NCBI Taxonomy" id="1317129"/>
    <lineage>
        <taxon>Eukaryota</taxon>
        <taxon>Metazoa</taxon>
        <taxon>Ecdysozoa</taxon>
        <taxon>Nematoda</taxon>
        <taxon>Chromadorea</taxon>
        <taxon>Rhabditida</taxon>
        <taxon>Rhabditina</taxon>
        <taxon>Diplogasteromorpha</taxon>
        <taxon>Diplogasteroidea</taxon>
        <taxon>Neodiplogasteridae</taxon>
        <taxon>Pristionchus</taxon>
    </lineage>
</organism>
<feature type="region of interest" description="Disordered" evidence="2">
    <location>
        <begin position="204"/>
        <end position="274"/>
    </location>
</feature>
<reference evidence="5" key="1">
    <citation type="submission" date="2022-10" db="EMBL/GenBank/DDBJ databases">
        <title>Genome assembly of Pristionchus species.</title>
        <authorList>
            <person name="Yoshida K."/>
            <person name="Sommer R.J."/>
        </authorList>
    </citation>
    <scope>NUCLEOTIDE SEQUENCE [LARGE SCALE GENOMIC DNA]</scope>
    <source>
        <strain evidence="5">RS5460</strain>
    </source>
</reference>
<gene>
    <name evidence="4" type="ORF">PMAYCL1PPCAC_13032</name>
</gene>
<feature type="region of interest" description="Disordered" evidence="2">
    <location>
        <begin position="738"/>
        <end position="765"/>
    </location>
</feature>
<feature type="compositionally biased region" description="Basic and acidic residues" evidence="2">
    <location>
        <begin position="155"/>
        <end position="166"/>
    </location>
</feature>
<feature type="region of interest" description="Disordered" evidence="2">
    <location>
        <begin position="631"/>
        <end position="653"/>
    </location>
</feature>
<sequence length="765" mass="85177">MESGCSDAAPPAAKEQEHPSAAEDAADAAASGSQQQPKRKSSGDAADTDSGRPTSVDDEEEDEAGLVLHIPTRPETEIKDQSGSREEEKAKDHPGIIRIPTLVCEELRDEEESEELPSSSSSSTRRVHRRALSKQCVIDDDTVPQQQPDCIVSSPRREATTREKKNTTLSPTPPPPLTADQWESMAERRRQLAVQLLGRTPLTLSQSEGNLERAKKVSSTTSKSGGNAKQLVRSHALCGDDDTRLRPPAEFARSNPSFAATKSLSRDSSATDYTDSSGVDLFSFICATLHKNEKDRSILLDLERQLLEFLKDESRCSYKFAPMSSYNRMLIHRVSAYFGLDHNIDQTGQCIVVNRSSNTRIPDHSFSSLIRSNTYTDSARRSLSRDAQSYEEIREYSSLPHRMSLEMLSRRTRSFEVSAKRTLSPAWRNDQNAQSTESAAPPSSHCASPYTLFPVMQNSAEVPDERVEGVHEARRRGVGLAQLHKAGSFGGVPVYYRNNSNGVRPVEEMRGRHRNGIHPRSESQRSRADSQNGGQVEPDYYGSGGSIPPPDPYYREEAYRPEFNGNAMPQHTYFQTDPNRMLYVDTYGAPGAPPMDCGPYYYAAPVPLQPMQNVQQHYTQMPDQMDQLTREMSGASISSPQSQSPPHPVPTVRPPAVPFYSPVPAHVPMMQPTYYVYPGYAMPFEAQPQPVYFAPVPFPYQPAPQPVYQPMPMTYHNGTTYYTNPMVYPTANYSTTGYYEGYGNEEEEQTEEASANEETPPAQNE</sequence>
<feature type="compositionally biased region" description="Acidic residues" evidence="2">
    <location>
        <begin position="743"/>
        <end position="755"/>
    </location>
</feature>
<feature type="compositionally biased region" description="Basic and acidic residues" evidence="2">
    <location>
        <begin position="519"/>
        <end position="528"/>
    </location>
</feature>